<dbReference type="EMBL" id="PIPK01000004">
    <property type="protein sequence ID" value="RUO25039.1"/>
    <property type="molecule type" value="Genomic_DNA"/>
</dbReference>
<dbReference type="PANTHER" id="PTHR43210">
    <property type="entry name" value="DETHIOBIOTIN SYNTHETASE"/>
    <property type="match status" value="1"/>
</dbReference>
<comment type="pathway">
    <text evidence="8">Cofactor biosynthesis; biotin biosynthesis; biotin from 7,8-diaminononanoate: step 1/2.</text>
</comment>
<dbReference type="AlphaFoldDB" id="A0A327X1X3"/>
<keyword evidence="12" id="KW-1185">Reference proteome</keyword>
<dbReference type="GO" id="GO:0005829">
    <property type="term" value="C:cytosol"/>
    <property type="evidence" value="ECO:0007669"/>
    <property type="project" value="TreeGrafter"/>
</dbReference>
<evidence type="ECO:0000313" key="10">
    <source>
        <dbReference type="EMBL" id="RUO25039.1"/>
    </source>
</evidence>
<dbReference type="RefSeq" id="WP_111568985.1">
    <property type="nucleotide sequence ID" value="NZ_PIPK01000004.1"/>
</dbReference>
<feature type="binding site" evidence="8">
    <location>
        <begin position="143"/>
        <end position="146"/>
    </location>
    <ligand>
        <name>ATP</name>
        <dbReference type="ChEBI" id="CHEBI:30616"/>
    </ligand>
</feature>
<proteinExistence type="inferred from homology"/>
<protein>
    <recommendedName>
        <fullName evidence="8">ATP-dependent dethiobiotin synthetase BioD</fullName>
        <ecNumber evidence="8">6.3.3.3</ecNumber>
    </recommendedName>
    <alternativeName>
        <fullName evidence="8">DTB synthetase</fullName>
        <shortName evidence="8">DTBS</shortName>
    </alternativeName>
    <alternativeName>
        <fullName evidence="8">Dethiobiotin synthase</fullName>
    </alternativeName>
</protein>
<evidence type="ECO:0000313" key="11">
    <source>
        <dbReference type="Proteomes" id="UP000249203"/>
    </source>
</evidence>
<dbReference type="OrthoDB" id="9802097at2"/>
<evidence type="ECO:0000256" key="7">
    <source>
        <dbReference type="ARBA" id="ARBA00022842"/>
    </source>
</evidence>
<comment type="similarity">
    <text evidence="8">Belongs to the dethiobiotin synthetase family.</text>
</comment>
<dbReference type="InterPro" id="IPR027417">
    <property type="entry name" value="P-loop_NTPase"/>
</dbReference>
<dbReference type="HAMAP" id="MF_00336">
    <property type="entry name" value="BioD"/>
    <property type="match status" value="1"/>
</dbReference>
<reference evidence="9 11" key="2">
    <citation type="submission" date="2018-06" db="EMBL/GenBank/DDBJ databases">
        <title>Genomic Encyclopedia of Type Strains, Phase III (KMG-III): the genomes of soil and plant-associated and newly described type strains.</title>
        <authorList>
            <person name="Whitman W."/>
        </authorList>
    </citation>
    <scope>NUCLEOTIDE SEQUENCE [LARGE SCALE GENOMIC DNA]</scope>
    <source>
        <strain evidence="9 11">CGMCC 1.15366</strain>
    </source>
</reference>
<gene>
    <name evidence="8 10" type="primary">bioD</name>
    <name evidence="9" type="ORF">B0I24_10495</name>
    <name evidence="10" type="ORF">CWE07_06050</name>
</gene>
<dbReference type="PANTHER" id="PTHR43210:SF5">
    <property type="entry name" value="DETHIOBIOTIN SYNTHETASE"/>
    <property type="match status" value="1"/>
</dbReference>
<dbReference type="GO" id="GO:0005524">
    <property type="term" value="F:ATP binding"/>
    <property type="evidence" value="ECO:0007669"/>
    <property type="project" value="UniProtKB-UniRule"/>
</dbReference>
<dbReference type="Pfam" id="PF13500">
    <property type="entry name" value="AAA_26"/>
    <property type="match status" value="1"/>
</dbReference>
<keyword evidence="7 8" id="KW-0460">Magnesium</keyword>
<keyword evidence="6 8" id="KW-0067">ATP-binding</keyword>
<dbReference type="EC" id="6.3.3.3" evidence="8"/>
<dbReference type="EMBL" id="QLMD01000004">
    <property type="protein sequence ID" value="RAJ98893.1"/>
    <property type="molecule type" value="Genomic_DNA"/>
</dbReference>
<evidence type="ECO:0000256" key="2">
    <source>
        <dbReference type="ARBA" id="ARBA00022598"/>
    </source>
</evidence>
<dbReference type="Gene3D" id="3.40.50.300">
    <property type="entry name" value="P-loop containing nucleotide triphosphate hydrolases"/>
    <property type="match status" value="1"/>
</dbReference>
<evidence type="ECO:0000313" key="12">
    <source>
        <dbReference type="Proteomes" id="UP000287865"/>
    </source>
</evidence>
<evidence type="ECO:0000256" key="1">
    <source>
        <dbReference type="ARBA" id="ARBA00022490"/>
    </source>
</evidence>
<keyword evidence="5 8" id="KW-0093">Biotin biosynthesis</keyword>
<dbReference type="GO" id="GO:0042803">
    <property type="term" value="F:protein homodimerization activity"/>
    <property type="evidence" value="ECO:0007669"/>
    <property type="project" value="UniProtKB-ARBA"/>
</dbReference>
<dbReference type="GO" id="GO:0004141">
    <property type="term" value="F:dethiobiotin synthase activity"/>
    <property type="evidence" value="ECO:0007669"/>
    <property type="project" value="UniProtKB-UniRule"/>
</dbReference>
<dbReference type="FunFam" id="3.40.50.300:FF:000292">
    <property type="entry name" value="ATP-dependent dethiobiotin synthetase BioD"/>
    <property type="match status" value="1"/>
</dbReference>
<feature type="binding site" evidence="8">
    <location>
        <begin position="13"/>
        <end position="18"/>
    </location>
    <ligand>
        <name>ATP</name>
        <dbReference type="ChEBI" id="CHEBI:30616"/>
    </ligand>
</feature>
<dbReference type="GO" id="GO:0000287">
    <property type="term" value="F:magnesium ion binding"/>
    <property type="evidence" value="ECO:0007669"/>
    <property type="project" value="UniProtKB-UniRule"/>
</dbReference>
<dbReference type="SUPFAM" id="SSF52540">
    <property type="entry name" value="P-loop containing nucleoside triphosphate hydrolases"/>
    <property type="match status" value="1"/>
</dbReference>
<comment type="cofactor">
    <cofactor evidence="8">
        <name>Mg(2+)</name>
        <dbReference type="ChEBI" id="CHEBI:18420"/>
    </cofactor>
</comment>
<evidence type="ECO:0000313" key="9">
    <source>
        <dbReference type="EMBL" id="RAJ98893.1"/>
    </source>
</evidence>
<evidence type="ECO:0000256" key="8">
    <source>
        <dbReference type="HAMAP-Rule" id="MF_00336"/>
    </source>
</evidence>
<comment type="function">
    <text evidence="8">Catalyzes a mechanistically unusual reaction, the ATP-dependent insertion of CO2 between the N7 and N8 nitrogen atoms of 7,8-diaminopelargonic acid (DAPA, also called 7,8-diammoniononanoate) to form a ureido ring.</text>
</comment>
<feature type="active site" evidence="8">
    <location>
        <position position="38"/>
    </location>
</feature>
<keyword evidence="2 8" id="KW-0436">Ligase</keyword>
<feature type="binding site" evidence="8">
    <location>
        <position position="17"/>
    </location>
    <ligand>
        <name>Mg(2+)</name>
        <dbReference type="ChEBI" id="CHEBI:18420"/>
    </ligand>
</feature>
<comment type="catalytic activity">
    <reaction evidence="8">
        <text>(7R,8S)-7,8-diammoniononanoate + CO2 + ATP = (4R,5S)-dethiobiotin + ADP + phosphate + 3 H(+)</text>
        <dbReference type="Rhea" id="RHEA:15805"/>
        <dbReference type="ChEBI" id="CHEBI:15378"/>
        <dbReference type="ChEBI" id="CHEBI:16526"/>
        <dbReference type="ChEBI" id="CHEBI:30616"/>
        <dbReference type="ChEBI" id="CHEBI:43474"/>
        <dbReference type="ChEBI" id="CHEBI:149469"/>
        <dbReference type="ChEBI" id="CHEBI:149473"/>
        <dbReference type="ChEBI" id="CHEBI:456216"/>
        <dbReference type="EC" id="6.3.3.3"/>
    </reaction>
</comment>
<evidence type="ECO:0000256" key="5">
    <source>
        <dbReference type="ARBA" id="ARBA00022756"/>
    </source>
</evidence>
<dbReference type="Proteomes" id="UP000249203">
    <property type="component" value="Unassembled WGS sequence"/>
</dbReference>
<dbReference type="NCBIfam" id="TIGR00347">
    <property type="entry name" value="bioD"/>
    <property type="match status" value="1"/>
</dbReference>
<dbReference type="InterPro" id="IPR004472">
    <property type="entry name" value="DTB_synth_BioD"/>
</dbReference>
<name>A0A327X1X3_9GAMM</name>
<organism evidence="9 11">
    <name type="scientific">Aliidiomarina maris</name>
    <dbReference type="NCBI Taxonomy" id="531312"/>
    <lineage>
        <taxon>Bacteria</taxon>
        <taxon>Pseudomonadati</taxon>
        <taxon>Pseudomonadota</taxon>
        <taxon>Gammaproteobacteria</taxon>
        <taxon>Alteromonadales</taxon>
        <taxon>Idiomarinaceae</taxon>
        <taxon>Aliidiomarina</taxon>
    </lineage>
</organism>
<feature type="binding site" evidence="8">
    <location>
        <position position="143"/>
    </location>
    <ligand>
        <name>Mg(2+)</name>
        <dbReference type="ChEBI" id="CHEBI:18420"/>
    </ligand>
</feature>
<evidence type="ECO:0000256" key="3">
    <source>
        <dbReference type="ARBA" id="ARBA00022723"/>
    </source>
</evidence>
<dbReference type="CDD" id="cd03109">
    <property type="entry name" value="DTBS"/>
    <property type="match status" value="1"/>
</dbReference>
<evidence type="ECO:0000256" key="6">
    <source>
        <dbReference type="ARBA" id="ARBA00022840"/>
    </source>
</evidence>
<dbReference type="Proteomes" id="UP000287865">
    <property type="component" value="Unassembled WGS sequence"/>
</dbReference>
<dbReference type="PIRSF" id="PIRSF006755">
    <property type="entry name" value="DTB_synth"/>
    <property type="match status" value="1"/>
</dbReference>
<comment type="caution">
    <text evidence="8">Lacks conserved residue(s) required for the propagation of feature annotation.</text>
</comment>
<keyword evidence="4 8" id="KW-0547">Nucleotide-binding</keyword>
<feature type="binding site" evidence="8">
    <location>
        <begin position="203"/>
        <end position="204"/>
    </location>
    <ligand>
        <name>ATP</name>
        <dbReference type="ChEBI" id="CHEBI:30616"/>
    </ligand>
</feature>
<accession>A0A327X1X3</accession>
<comment type="caution">
    <text evidence="9">The sequence shown here is derived from an EMBL/GenBank/DDBJ whole genome shotgun (WGS) entry which is preliminary data.</text>
</comment>
<reference evidence="10 12" key="1">
    <citation type="journal article" date="2018" name="Front. Microbiol.">
        <title>Genome-Based Analysis Reveals the Taxonomy and Diversity of the Family Idiomarinaceae.</title>
        <authorList>
            <person name="Liu Y."/>
            <person name="Lai Q."/>
            <person name="Shao Z."/>
        </authorList>
    </citation>
    <scope>NUCLEOTIDE SEQUENCE [LARGE SCALE GENOMIC DNA]</scope>
    <source>
        <strain evidence="10 12">CF12-14</strain>
    </source>
</reference>
<feature type="binding site" evidence="8">
    <location>
        <position position="67"/>
    </location>
    <ligand>
        <name>ATP</name>
        <dbReference type="ChEBI" id="CHEBI:30616"/>
    </ligand>
</feature>
<feature type="binding site" evidence="8">
    <location>
        <position position="67"/>
    </location>
    <ligand>
        <name>Mg(2+)</name>
        <dbReference type="ChEBI" id="CHEBI:18420"/>
    </ligand>
</feature>
<sequence>MMKCVFVTGTDTDCGKTHVVVSIIKSLQEECLLTCGFKPIASGARAASKADVQSLHAVALGDMVNEDAVRLSNASQLNIPYATLNPYCLEPAIAPHVAALEAGIEVSHTEFDAAFERLRHTHALKTPIHNGKQSAQPDVVVVEGAGGWCVPLNPRETIADWAVAHNMPVIIVVGLKLGCINHALLTAQAVLASGAPLVGWVANQVSAQPMSRQAETLAYLEAHMPVERLVTLGYSPDDTSAWPAPARQRLIKAIGCNRAEASA</sequence>
<comment type="subcellular location">
    <subcellularLocation>
        <location evidence="8">Cytoplasm</location>
    </subcellularLocation>
</comment>
<evidence type="ECO:0000256" key="4">
    <source>
        <dbReference type="ARBA" id="ARBA00022741"/>
    </source>
</evidence>
<comment type="subunit">
    <text evidence="8">Homodimer.</text>
</comment>
<keyword evidence="3 8" id="KW-0479">Metal-binding</keyword>
<dbReference type="GO" id="GO:0009102">
    <property type="term" value="P:biotin biosynthetic process"/>
    <property type="evidence" value="ECO:0007669"/>
    <property type="project" value="UniProtKB-UniRule"/>
</dbReference>
<dbReference type="UniPathway" id="UPA00078">
    <property type="reaction ID" value="UER00161"/>
</dbReference>
<feature type="binding site" evidence="8">
    <location>
        <position position="42"/>
    </location>
    <ligand>
        <name>substrate</name>
    </ligand>
</feature>
<keyword evidence="1 8" id="KW-0963">Cytoplasm</keyword>